<dbReference type="EMBL" id="JAVHNR010000010">
    <property type="protein sequence ID" value="KAK6331882.1"/>
    <property type="molecule type" value="Genomic_DNA"/>
</dbReference>
<protein>
    <submittedName>
        <fullName evidence="2">Uncharacterized protein</fullName>
    </submittedName>
</protein>
<proteinExistence type="predicted"/>
<keyword evidence="3" id="KW-1185">Reference proteome</keyword>
<gene>
    <name evidence="2" type="ORF">TWF718_002421</name>
</gene>
<feature type="compositionally biased region" description="Low complexity" evidence="1">
    <location>
        <begin position="135"/>
        <end position="146"/>
    </location>
</feature>
<accession>A0AAN8MNE2</accession>
<dbReference type="Proteomes" id="UP001313282">
    <property type="component" value="Unassembled WGS sequence"/>
</dbReference>
<comment type="caution">
    <text evidence="2">The sequence shown here is derived from an EMBL/GenBank/DDBJ whole genome shotgun (WGS) entry which is preliminary data.</text>
</comment>
<evidence type="ECO:0000313" key="3">
    <source>
        <dbReference type="Proteomes" id="UP001313282"/>
    </source>
</evidence>
<name>A0AAN8MNE2_9PEZI</name>
<feature type="region of interest" description="Disordered" evidence="1">
    <location>
        <begin position="74"/>
        <end position="98"/>
    </location>
</feature>
<feature type="compositionally biased region" description="Polar residues" evidence="1">
    <location>
        <begin position="74"/>
        <end position="87"/>
    </location>
</feature>
<evidence type="ECO:0000256" key="1">
    <source>
        <dbReference type="SAM" id="MobiDB-lite"/>
    </source>
</evidence>
<feature type="region of interest" description="Disordered" evidence="1">
    <location>
        <begin position="135"/>
        <end position="155"/>
    </location>
</feature>
<evidence type="ECO:0000313" key="2">
    <source>
        <dbReference type="EMBL" id="KAK6331882.1"/>
    </source>
</evidence>
<reference evidence="2 3" key="1">
    <citation type="submission" date="2019-10" db="EMBL/GenBank/DDBJ databases">
        <authorList>
            <person name="Palmer J.M."/>
        </authorList>
    </citation>
    <scope>NUCLEOTIDE SEQUENCE [LARGE SCALE GENOMIC DNA]</scope>
    <source>
        <strain evidence="2 3">TWF718</strain>
    </source>
</reference>
<sequence>MTVPGAVVDTVRFLSKNPNLKFPWYLDHVEIHRVGGCEDPQPLKIPIESDATLLDMNPELTLEVSSQVAGSVFTQSQTEGTGSASKHNSPDEGTIENMSGIFSNLDLNGVQSALDNEAAASRFDELGQGSESEFVSDNSQVSDSQSAPARLETPTPELEGDVLTWKLWPILQIPTPISVRFVTNYHKKRILPVQI</sequence>
<organism evidence="2 3">
    <name type="scientific">Orbilia javanica</name>
    <dbReference type="NCBI Taxonomy" id="47235"/>
    <lineage>
        <taxon>Eukaryota</taxon>
        <taxon>Fungi</taxon>
        <taxon>Dikarya</taxon>
        <taxon>Ascomycota</taxon>
        <taxon>Pezizomycotina</taxon>
        <taxon>Orbiliomycetes</taxon>
        <taxon>Orbiliales</taxon>
        <taxon>Orbiliaceae</taxon>
        <taxon>Orbilia</taxon>
    </lineage>
</organism>
<dbReference type="AlphaFoldDB" id="A0AAN8MNE2"/>